<dbReference type="NCBIfam" id="TIGR03317">
    <property type="entry name" value="ygfZ_signature"/>
    <property type="match status" value="1"/>
</dbReference>
<reference evidence="6" key="1">
    <citation type="submission" date="2015-09" db="EMBL/GenBank/DDBJ databases">
        <title>Scylla olivacea transcriptome.</title>
        <authorList>
            <person name="Ikhwanuddin M."/>
        </authorList>
    </citation>
    <scope>NUCLEOTIDE SEQUENCE</scope>
</reference>
<dbReference type="SUPFAM" id="SSF103025">
    <property type="entry name" value="Folate-binding domain"/>
    <property type="match status" value="1"/>
</dbReference>
<dbReference type="PANTHER" id="PTHR22602:SF0">
    <property type="entry name" value="TRANSFERASE CAF17, MITOCHONDRIAL-RELATED"/>
    <property type="match status" value="1"/>
</dbReference>
<dbReference type="EMBL" id="GDRN01113588">
    <property type="protein sequence ID" value="JAI56724.1"/>
    <property type="molecule type" value="Transcribed_RNA"/>
</dbReference>
<dbReference type="InterPro" id="IPR057460">
    <property type="entry name" value="CAF17_C"/>
</dbReference>
<keyword evidence="2" id="KW-0809">Transit peptide</keyword>
<organism evidence="6">
    <name type="scientific">Scylla olivacea</name>
    <name type="common">Orange mud crab</name>
    <name type="synonym">Cancer olivacea</name>
    <dbReference type="NCBI Taxonomy" id="85551"/>
    <lineage>
        <taxon>Eukaryota</taxon>
        <taxon>Metazoa</taxon>
        <taxon>Ecdysozoa</taxon>
        <taxon>Arthropoda</taxon>
        <taxon>Crustacea</taxon>
        <taxon>Multicrustacea</taxon>
        <taxon>Malacostraca</taxon>
        <taxon>Eumalacostraca</taxon>
        <taxon>Eucarida</taxon>
        <taxon>Decapoda</taxon>
        <taxon>Pleocyemata</taxon>
        <taxon>Brachyura</taxon>
        <taxon>Eubrachyura</taxon>
        <taxon>Portunoidea</taxon>
        <taxon>Portunidae</taxon>
        <taxon>Portuninae</taxon>
        <taxon>Scylla</taxon>
    </lineage>
</organism>
<evidence type="ECO:0000313" key="6">
    <source>
        <dbReference type="EMBL" id="JAI56724.1"/>
    </source>
</evidence>
<dbReference type="GO" id="GO:0016226">
    <property type="term" value="P:iron-sulfur cluster assembly"/>
    <property type="evidence" value="ECO:0007669"/>
    <property type="project" value="TreeGrafter"/>
</dbReference>
<dbReference type="InterPro" id="IPR006222">
    <property type="entry name" value="GCVT_N"/>
</dbReference>
<proteinExistence type="predicted"/>
<name>A0A0P4VND8_SCYOL</name>
<keyword evidence="3" id="KW-0496">Mitochondrion</keyword>
<evidence type="ECO:0000259" key="5">
    <source>
        <dbReference type="Pfam" id="PF25455"/>
    </source>
</evidence>
<dbReference type="AlphaFoldDB" id="A0A0P4VND8"/>
<evidence type="ECO:0000256" key="3">
    <source>
        <dbReference type="ARBA" id="ARBA00023128"/>
    </source>
</evidence>
<dbReference type="InterPro" id="IPR045179">
    <property type="entry name" value="YgfZ/GcvT"/>
</dbReference>
<dbReference type="Pfam" id="PF25455">
    <property type="entry name" value="Beta-barrel_CAF17_C"/>
    <property type="match status" value="1"/>
</dbReference>
<dbReference type="Gene3D" id="3.30.1360.120">
    <property type="entry name" value="Probable tRNA modification gtpase trme, domain 1"/>
    <property type="match status" value="1"/>
</dbReference>
<dbReference type="Pfam" id="PF01571">
    <property type="entry name" value="GCV_T"/>
    <property type="match status" value="1"/>
</dbReference>
<dbReference type="InterPro" id="IPR017703">
    <property type="entry name" value="YgfZ/GCV_T_CS"/>
</dbReference>
<protein>
    <submittedName>
        <fullName evidence="6">Uncharacterized protein</fullName>
    </submittedName>
</protein>
<evidence type="ECO:0000256" key="2">
    <source>
        <dbReference type="ARBA" id="ARBA00022946"/>
    </source>
</evidence>
<accession>A0A0P4VND8</accession>
<dbReference type="GO" id="GO:0005759">
    <property type="term" value="C:mitochondrial matrix"/>
    <property type="evidence" value="ECO:0007669"/>
    <property type="project" value="TreeGrafter"/>
</dbReference>
<feature type="domain" description="GCVT N-terminal" evidence="4">
    <location>
        <begin position="39"/>
        <end position="135"/>
    </location>
</feature>
<sequence length="352" mass="39358">MLPRLRCHVTAAMACRRIGSLQAGVPRTRPLYAERQRHRGLVRVEGEEAADFLQGLVTNDMRHLKGNTSAIYCLLLNRQGRVLYDSIIYHLSHSTFLLECDVARVSQLERHLRMHKVRRRLVVEDATGDFSVWCVFDPAPDMTQQTQVDAESLYMNPKVQNEVALHLAGDSRDITAVQDPRVRQLGHRLVVPATTVSLRGLLPGVEENMGNDMFRSLRYRLGVGEGSEELPSAKSLPLEANCDYLHGVSFHKGCYVGQELTARTYHTGVIRKRLLPLIFSEDASEVSADASVVDETGRAVGKVRACLGCHGLGLLRVEECLGAERLTVEGHIVQTFRPYWWPLQAPKSKASL</sequence>
<evidence type="ECO:0000256" key="1">
    <source>
        <dbReference type="ARBA" id="ARBA00004173"/>
    </source>
</evidence>
<comment type="subcellular location">
    <subcellularLocation>
        <location evidence="1">Mitochondrion</location>
    </subcellularLocation>
</comment>
<feature type="domain" description="CAF17 C-terminal" evidence="5">
    <location>
        <begin position="271"/>
        <end position="342"/>
    </location>
</feature>
<evidence type="ECO:0000259" key="4">
    <source>
        <dbReference type="Pfam" id="PF01571"/>
    </source>
</evidence>
<dbReference type="PANTHER" id="PTHR22602">
    <property type="entry name" value="TRANSFERASE CAF17, MITOCHONDRIAL-RELATED"/>
    <property type="match status" value="1"/>
</dbReference>
<dbReference type="InterPro" id="IPR027266">
    <property type="entry name" value="TrmE/GcvT-like"/>
</dbReference>